<keyword evidence="4 10" id="KW-0663">Pyridoxal phosphate</keyword>
<gene>
    <name evidence="12" type="ORF">BRAA10T44420Z</name>
</gene>
<dbReference type="CDD" id="cd00614">
    <property type="entry name" value="CGS_like"/>
    <property type="match status" value="1"/>
</dbReference>
<dbReference type="InterPro" id="IPR015421">
    <property type="entry name" value="PyrdxlP-dep_Trfase_major"/>
</dbReference>
<dbReference type="SUPFAM" id="SSF53383">
    <property type="entry name" value="PLP-dependent transferases"/>
    <property type="match status" value="1"/>
</dbReference>
<comment type="pathway">
    <text evidence="6">Amino-acid biosynthesis; L-methionine biosynthesis via de novo pathway; L-cystathionine from O-succinyl-L-homoserine: step 1/1.</text>
</comment>
<evidence type="ECO:0000256" key="9">
    <source>
        <dbReference type="ARBA" id="ARBA00093596"/>
    </source>
</evidence>
<dbReference type="PANTHER" id="PTHR43379">
    <property type="entry name" value="CYSTATHIONINE GAMMA-SYNTHASE"/>
    <property type="match status" value="1"/>
</dbReference>
<comment type="catalytic activity">
    <reaction evidence="8">
        <text>O-phospho-L-homoserine + L-cysteine = L,L-cystathionine + phosphate</text>
        <dbReference type="Rhea" id="RHEA:80891"/>
        <dbReference type="ChEBI" id="CHEBI:35235"/>
        <dbReference type="ChEBI" id="CHEBI:43474"/>
        <dbReference type="ChEBI" id="CHEBI:57590"/>
        <dbReference type="ChEBI" id="CHEBI:58161"/>
        <dbReference type="EC" id="2.5.1.160"/>
    </reaction>
</comment>
<accession>A0A3P6D0Q0</accession>
<evidence type="ECO:0000256" key="7">
    <source>
        <dbReference type="ARBA" id="ARBA00093222"/>
    </source>
</evidence>
<comment type="catalytic activity">
    <reaction evidence="7">
        <text>O-succinyl-L-homoserine + L-cysteine = L,L-cystathionine + succinate + H(+)</text>
        <dbReference type="Rhea" id="RHEA:20397"/>
        <dbReference type="ChEBI" id="CHEBI:15378"/>
        <dbReference type="ChEBI" id="CHEBI:30031"/>
        <dbReference type="ChEBI" id="CHEBI:35235"/>
        <dbReference type="ChEBI" id="CHEBI:57661"/>
        <dbReference type="ChEBI" id="CHEBI:58161"/>
    </reaction>
</comment>
<evidence type="ECO:0000256" key="11">
    <source>
        <dbReference type="RuleBase" id="RU362118"/>
    </source>
</evidence>
<dbReference type="Gene3D" id="3.90.1150.10">
    <property type="entry name" value="Aspartate Aminotransferase, domain 1"/>
    <property type="match status" value="1"/>
</dbReference>
<evidence type="ECO:0000313" key="12">
    <source>
        <dbReference type="EMBL" id="VDD19498.1"/>
    </source>
</evidence>
<evidence type="ECO:0000256" key="8">
    <source>
        <dbReference type="ARBA" id="ARBA00093261"/>
    </source>
</evidence>
<evidence type="ECO:0000256" key="6">
    <source>
        <dbReference type="ARBA" id="ARBA00060510"/>
    </source>
</evidence>
<dbReference type="EC" id="2.5.1.160" evidence="9"/>
<dbReference type="EMBL" id="LR031577">
    <property type="protein sequence ID" value="VDD19498.1"/>
    <property type="molecule type" value="Genomic_DNA"/>
</dbReference>
<evidence type="ECO:0000256" key="3">
    <source>
        <dbReference type="ARBA" id="ARBA00022605"/>
    </source>
</evidence>
<dbReference type="InterPro" id="IPR054542">
    <property type="entry name" value="Cys_met_metab_PP"/>
</dbReference>
<dbReference type="PANTHER" id="PTHR43379:SF1">
    <property type="entry name" value="CYSTATHIONINE GAMMA-SYNTHASE 1, CHLOROPLASTIC-RELATED"/>
    <property type="match status" value="1"/>
</dbReference>
<dbReference type="AlphaFoldDB" id="A0A3P6D0Q0"/>
<dbReference type="PROSITE" id="PS00868">
    <property type="entry name" value="CYS_MET_METAB_PP"/>
    <property type="match status" value="1"/>
</dbReference>
<dbReference type="GO" id="GO:0009086">
    <property type="term" value="P:methionine biosynthetic process"/>
    <property type="evidence" value="ECO:0007669"/>
    <property type="project" value="UniProtKB-KW"/>
</dbReference>
<evidence type="ECO:0000256" key="4">
    <source>
        <dbReference type="ARBA" id="ARBA00022898"/>
    </source>
</evidence>
<evidence type="ECO:0000256" key="10">
    <source>
        <dbReference type="PIRSR" id="PIRSR001434-2"/>
    </source>
</evidence>
<evidence type="ECO:0000256" key="2">
    <source>
        <dbReference type="ARBA" id="ARBA00009077"/>
    </source>
</evidence>
<dbReference type="InterPro" id="IPR000277">
    <property type="entry name" value="Cys/Met-Metab_PyrdxlP-dep_enz"/>
</dbReference>
<dbReference type="Gene3D" id="3.40.640.10">
    <property type="entry name" value="Type I PLP-dependent aspartate aminotransferase-like (Major domain)"/>
    <property type="match status" value="1"/>
</dbReference>
<dbReference type="FunFam" id="3.90.1150.10:FF:000033">
    <property type="entry name" value="Cystathionine gamma-synthase"/>
    <property type="match status" value="1"/>
</dbReference>
<dbReference type="PIRSF" id="PIRSF001434">
    <property type="entry name" value="CGS"/>
    <property type="match status" value="1"/>
</dbReference>
<dbReference type="InterPro" id="IPR015422">
    <property type="entry name" value="PyrdxlP-dep_Trfase_small"/>
</dbReference>
<proteinExistence type="inferred from homology"/>
<protein>
    <recommendedName>
        <fullName evidence="9">plant cystathionine gamma-synthase</fullName>
        <ecNumber evidence="9">2.5.1.160</ecNumber>
    </recommendedName>
</protein>
<dbReference type="GO" id="GO:0030170">
    <property type="term" value="F:pyridoxal phosphate binding"/>
    <property type="evidence" value="ECO:0007669"/>
    <property type="project" value="InterPro"/>
</dbReference>
<reference evidence="12" key="1">
    <citation type="submission" date="2018-11" db="EMBL/GenBank/DDBJ databases">
        <authorList>
            <consortium name="Genoscope - CEA"/>
            <person name="William W."/>
        </authorList>
    </citation>
    <scope>NUCLEOTIDE SEQUENCE</scope>
</reference>
<keyword evidence="5" id="KW-0486">Methionine biosynthesis</keyword>
<dbReference type="GO" id="GO:0019346">
    <property type="term" value="P:transsulfuration"/>
    <property type="evidence" value="ECO:0007669"/>
    <property type="project" value="InterPro"/>
</dbReference>
<dbReference type="Pfam" id="PF01053">
    <property type="entry name" value="Cys_Met_Meta_PP"/>
    <property type="match status" value="1"/>
</dbReference>
<dbReference type="FunFam" id="3.40.640.10:FF:000046">
    <property type="entry name" value="Cystathionine gamma-lyase"/>
    <property type="match status" value="1"/>
</dbReference>
<feature type="modified residue" description="N6-(pyridoxal phosphate)lysine" evidence="10">
    <location>
        <position position="205"/>
    </location>
</feature>
<sequence length="404" mass="44310">MEDVNKLKPSFLSSDESLAVHAGERLGREIVTNSITIPIVSTTTYFYKNSSELIDSKSIFVMEVQRICALEGAESTLVMASGMCASTVVLLAMVPRGGHIVTTTDCYKETRMFIETFLPKLGITATLIDSTDIAGLQAIVNNHEVSMFFTESPTNPFLRCVDIKLVSEICHKRGTLVCIDGTIATPLNQKALALGADLVIQSATKYIGGHNDVLAGCISGSMKLVSEIRNMHNLLGGTLSPNAAYLLIRGIKTMHLRVKQQNSTALRMAHVLEAHPKVSRVYYPGLPNHPEHHIAKRQMTGFGGLVTFEIDGDLETTIKFIDSLKIPYIATSFGGCESFVDQPATRNWDVPQEERLKYGHKDNLVRFSFGVEDFEDLKADILQALETTPTKTSSVSHQNGAVFD</sequence>
<keyword evidence="3" id="KW-0028">Amino-acid biosynthesis</keyword>
<name>A0A3P6D0Q0_BRACM</name>
<dbReference type="InterPro" id="IPR015424">
    <property type="entry name" value="PyrdxlP-dep_Trfase"/>
</dbReference>
<evidence type="ECO:0000256" key="1">
    <source>
        <dbReference type="ARBA" id="ARBA00001933"/>
    </source>
</evidence>
<dbReference type="InterPro" id="IPR044639">
    <property type="entry name" value="CGS1/2"/>
</dbReference>
<evidence type="ECO:0000256" key="5">
    <source>
        <dbReference type="ARBA" id="ARBA00023167"/>
    </source>
</evidence>
<organism evidence="12">
    <name type="scientific">Brassica campestris</name>
    <name type="common">Field mustard</name>
    <dbReference type="NCBI Taxonomy" id="3711"/>
    <lineage>
        <taxon>Eukaryota</taxon>
        <taxon>Viridiplantae</taxon>
        <taxon>Streptophyta</taxon>
        <taxon>Embryophyta</taxon>
        <taxon>Tracheophyta</taxon>
        <taxon>Spermatophyta</taxon>
        <taxon>Magnoliopsida</taxon>
        <taxon>eudicotyledons</taxon>
        <taxon>Gunneridae</taxon>
        <taxon>Pentapetalae</taxon>
        <taxon>rosids</taxon>
        <taxon>malvids</taxon>
        <taxon>Brassicales</taxon>
        <taxon>Brassicaceae</taxon>
        <taxon>Brassiceae</taxon>
        <taxon>Brassica</taxon>
    </lineage>
</organism>
<comment type="similarity">
    <text evidence="2 11">Belongs to the trans-sulfuration enzymes family.</text>
</comment>
<dbReference type="GO" id="GO:0003962">
    <property type="term" value="F:cystathionine gamma-synthase activity"/>
    <property type="evidence" value="ECO:0007669"/>
    <property type="project" value="InterPro"/>
</dbReference>
<comment type="cofactor">
    <cofactor evidence="1 11">
        <name>pyridoxal 5'-phosphate</name>
        <dbReference type="ChEBI" id="CHEBI:597326"/>
    </cofactor>
</comment>